<evidence type="ECO:0000256" key="5">
    <source>
        <dbReference type="ARBA" id="ARBA00023316"/>
    </source>
</evidence>
<name>A0A9D1JIZ5_9FIRM</name>
<dbReference type="Pfam" id="PF03734">
    <property type="entry name" value="YkuD"/>
    <property type="match status" value="1"/>
</dbReference>
<dbReference type="Gene3D" id="3.10.20.800">
    <property type="match status" value="1"/>
</dbReference>
<dbReference type="PROSITE" id="PS52029">
    <property type="entry name" value="LD_TPASE"/>
    <property type="match status" value="1"/>
</dbReference>
<accession>A0A9D1JIZ5</accession>
<organism evidence="9 10">
    <name type="scientific">Candidatus Limivivens intestinipullorum</name>
    <dbReference type="NCBI Taxonomy" id="2840858"/>
    <lineage>
        <taxon>Bacteria</taxon>
        <taxon>Bacillati</taxon>
        <taxon>Bacillota</taxon>
        <taxon>Clostridia</taxon>
        <taxon>Lachnospirales</taxon>
        <taxon>Lachnospiraceae</taxon>
        <taxon>Lachnospiraceae incertae sedis</taxon>
        <taxon>Candidatus Limivivens</taxon>
    </lineage>
</organism>
<keyword evidence="4 6" id="KW-0573">Peptidoglycan synthesis</keyword>
<keyword evidence="5 6" id="KW-0961">Cell wall biogenesis/degradation</keyword>
<keyword evidence="3 6" id="KW-0133">Cell shape</keyword>
<dbReference type="InterPro" id="IPR038063">
    <property type="entry name" value="Transpep_catalytic_dom"/>
</dbReference>
<evidence type="ECO:0000313" key="10">
    <source>
        <dbReference type="Proteomes" id="UP000823935"/>
    </source>
</evidence>
<dbReference type="Gene3D" id="2.40.440.10">
    <property type="entry name" value="L,D-transpeptidase catalytic domain-like"/>
    <property type="match status" value="1"/>
</dbReference>
<evidence type="ECO:0000256" key="3">
    <source>
        <dbReference type="ARBA" id="ARBA00022960"/>
    </source>
</evidence>
<dbReference type="GO" id="GO:0071555">
    <property type="term" value="P:cell wall organization"/>
    <property type="evidence" value="ECO:0007669"/>
    <property type="project" value="UniProtKB-UniRule"/>
</dbReference>
<evidence type="ECO:0000256" key="6">
    <source>
        <dbReference type="PROSITE-ProRule" id="PRU01373"/>
    </source>
</evidence>
<evidence type="ECO:0000256" key="2">
    <source>
        <dbReference type="ARBA" id="ARBA00022679"/>
    </source>
</evidence>
<sequence length="481" mass="53753">MAERQARRAAGKDIRPGKGRSRWLGGLLVTAGVLVAAVSIVYVGGMIYFQDKFLPNTVINGTDVSYCTVEEVDKRIARDVENYSIEIAVRGGGKEYIDADDIDYRYVSRNEVELFKVNQGAFEWPLSFFKSYEYSFESSTAYDEEKLKDALASLDCMQDMEPPEDARVEFSGGTYQLVKEEEGTQIDGEKLEALMKNVIQAGARGVSLEEQGCYVEPAVRSTDETLQKLYKNLKTYTDARVEYTFGDEVEVLNGTTVKDWLSYDEEGNVTLDQTKVTQYVAELAAEHDTYNKSRHFKTSDGTYVDVSGGSYGWQIDQAAEAAQLSQELAAGERVSREPLYAQRAASYDNCDLGGSYVEVDLTKQHLWMYVDYQLVVESDFVSGDMTKEGRMTPGGTYSLYYKVSPYVLTSTTPGDSYEEPVTYWMPFNGGIGFHDAPWRGSFGGNLYITGGSHGCINLPMQAAATMYQNIYAGFPVICFYR</sequence>
<feature type="transmembrane region" description="Helical" evidence="7">
    <location>
        <begin position="21"/>
        <end position="49"/>
    </location>
</feature>
<dbReference type="InterPro" id="IPR050979">
    <property type="entry name" value="LD-transpeptidase"/>
</dbReference>
<proteinExistence type="predicted"/>
<evidence type="ECO:0000256" key="4">
    <source>
        <dbReference type="ARBA" id="ARBA00022984"/>
    </source>
</evidence>
<feature type="active site" description="Nucleophile" evidence="6">
    <location>
        <position position="455"/>
    </location>
</feature>
<keyword evidence="7" id="KW-0472">Membrane</keyword>
<reference evidence="9" key="2">
    <citation type="journal article" date="2021" name="PeerJ">
        <title>Extensive microbial diversity within the chicken gut microbiome revealed by metagenomics and culture.</title>
        <authorList>
            <person name="Gilroy R."/>
            <person name="Ravi A."/>
            <person name="Getino M."/>
            <person name="Pursley I."/>
            <person name="Horton D.L."/>
            <person name="Alikhan N.F."/>
            <person name="Baker D."/>
            <person name="Gharbi K."/>
            <person name="Hall N."/>
            <person name="Watson M."/>
            <person name="Adriaenssens E.M."/>
            <person name="Foster-Nyarko E."/>
            <person name="Jarju S."/>
            <person name="Secka A."/>
            <person name="Antonio M."/>
            <person name="Oren A."/>
            <person name="Chaudhuri R.R."/>
            <person name="La Ragione R."/>
            <person name="Hildebrand F."/>
            <person name="Pallen M.J."/>
        </authorList>
    </citation>
    <scope>NUCLEOTIDE SEQUENCE</scope>
    <source>
        <strain evidence="9">CHK190-19873</strain>
    </source>
</reference>
<gene>
    <name evidence="9" type="ORF">IAB44_02735</name>
</gene>
<evidence type="ECO:0000256" key="1">
    <source>
        <dbReference type="ARBA" id="ARBA00004752"/>
    </source>
</evidence>
<dbReference type="Proteomes" id="UP000823935">
    <property type="component" value="Unassembled WGS sequence"/>
</dbReference>
<feature type="active site" description="Proton donor/acceptor" evidence="6">
    <location>
        <position position="434"/>
    </location>
</feature>
<protein>
    <submittedName>
        <fullName evidence="9">Peptidoglycan binding domain-containing protein</fullName>
    </submittedName>
</protein>
<evidence type="ECO:0000259" key="8">
    <source>
        <dbReference type="PROSITE" id="PS52029"/>
    </source>
</evidence>
<dbReference type="EMBL" id="DVIQ01000018">
    <property type="protein sequence ID" value="HIS30452.1"/>
    <property type="molecule type" value="Genomic_DNA"/>
</dbReference>
<dbReference type="CDD" id="cd16913">
    <property type="entry name" value="YkuD_like"/>
    <property type="match status" value="1"/>
</dbReference>
<comment type="caution">
    <text evidence="9">The sequence shown here is derived from an EMBL/GenBank/DDBJ whole genome shotgun (WGS) entry which is preliminary data.</text>
</comment>
<dbReference type="Pfam" id="PF12229">
    <property type="entry name" value="PG_binding_4"/>
    <property type="match status" value="2"/>
</dbReference>
<dbReference type="GO" id="GO:0018104">
    <property type="term" value="P:peptidoglycan-protein cross-linking"/>
    <property type="evidence" value="ECO:0007669"/>
    <property type="project" value="TreeGrafter"/>
</dbReference>
<dbReference type="SUPFAM" id="SSF143985">
    <property type="entry name" value="L,D-transpeptidase pre-catalytic domain-like"/>
    <property type="match status" value="1"/>
</dbReference>
<dbReference type="InterPro" id="IPR005490">
    <property type="entry name" value="LD_TPept_cat_dom"/>
</dbReference>
<dbReference type="GO" id="GO:0016740">
    <property type="term" value="F:transferase activity"/>
    <property type="evidence" value="ECO:0007669"/>
    <property type="project" value="UniProtKB-KW"/>
</dbReference>
<keyword evidence="2" id="KW-0808">Transferase</keyword>
<dbReference type="PANTHER" id="PTHR30582">
    <property type="entry name" value="L,D-TRANSPEPTIDASE"/>
    <property type="match status" value="1"/>
</dbReference>
<dbReference type="SUPFAM" id="SSF141523">
    <property type="entry name" value="L,D-transpeptidase catalytic domain-like"/>
    <property type="match status" value="1"/>
</dbReference>
<dbReference type="InterPro" id="IPR038054">
    <property type="entry name" value="LD_TPept-like_central_sf"/>
</dbReference>
<dbReference type="PANTHER" id="PTHR30582:SF33">
    <property type="entry name" value="EXPORTED PROTEIN"/>
    <property type="match status" value="1"/>
</dbReference>
<dbReference type="GO" id="GO:0008360">
    <property type="term" value="P:regulation of cell shape"/>
    <property type="evidence" value="ECO:0007669"/>
    <property type="project" value="UniProtKB-UniRule"/>
</dbReference>
<evidence type="ECO:0000313" key="9">
    <source>
        <dbReference type="EMBL" id="HIS30452.1"/>
    </source>
</evidence>
<evidence type="ECO:0000256" key="7">
    <source>
        <dbReference type="SAM" id="Phobius"/>
    </source>
</evidence>
<dbReference type="GO" id="GO:0005576">
    <property type="term" value="C:extracellular region"/>
    <property type="evidence" value="ECO:0007669"/>
    <property type="project" value="TreeGrafter"/>
</dbReference>
<dbReference type="InterPro" id="IPR022029">
    <property type="entry name" value="YoaR-like_PG-bd"/>
</dbReference>
<comment type="pathway">
    <text evidence="1 6">Cell wall biogenesis; peptidoglycan biosynthesis.</text>
</comment>
<reference evidence="9" key="1">
    <citation type="submission" date="2020-10" db="EMBL/GenBank/DDBJ databases">
        <authorList>
            <person name="Gilroy R."/>
        </authorList>
    </citation>
    <scope>NUCLEOTIDE SEQUENCE</scope>
    <source>
        <strain evidence="9">CHK190-19873</strain>
    </source>
</reference>
<feature type="domain" description="L,D-TPase catalytic" evidence="8">
    <location>
        <begin position="355"/>
        <end position="479"/>
    </location>
</feature>
<dbReference type="GO" id="GO:0071972">
    <property type="term" value="F:peptidoglycan L,D-transpeptidase activity"/>
    <property type="evidence" value="ECO:0007669"/>
    <property type="project" value="TreeGrafter"/>
</dbReference>
<keyword evidence="7" id="KW-0812">Transmembrane</keyword>
<keyword evidence="7" id="KW-1133">Transmembrane helix</keyword>
<dbReference type="AlphaFoldDB" id="A0A9D1JIZ5"/>